<protein>
    <recommendedName>
        <fullName evidence="3">Chromo domain-containing protein</fullName>
    </recommendedName>
</protein>
<evidence type="ECO:0000259" key="3">
    <source>
        <dbReference type="PROSITE" id="PS50013"/>
    </source>
</evidence>
<dbReference type="GeneTree" id="ENSGT00940000156788"/>
<dbReference type="PROSITE" id="PS00598">
    <property type="entry name" value="CHROMO_1"/>
    <property type="match status" value="1"/>
</dbReference>
<dbReference type="InterPro" id="IPR023779">
    <property type="entry name" value="Chromodomain_CS"/>
</dbReference>
<name>A0A8C0FZV3_CHEAB</name>
<keyword evidence="2" id="KW-0539">Nucleus</keyword>
<dbReference type="Proteomes" id="UP000694404">
    <property type="component" value="Unplaced"/>
</dbReference>
<evidence type="ECO:0000313" key="4">
    <source>
        <dbReference type="Ensembl" id="ENSCABP00000001408.1"/>
    </source>
</evidence>
<dbReference type="InterPro" id="IPR023780">
    <property type="entry name" value="Chromo_domain"/>
</dbReference>
<dbReference type="InterPro" id="IPR016197">
    <property type="entry name" value="Chromo-like_dom_sf"/>
</dbReference>
<keyword evidence="5" id="KW-1185">Reference proteome</keyword>
<accession>A0A8C0FZV3</accession>
<sequence length="166" mass="18762">LTSVAAAVVWLQAAAQIQSRKAQLARHRLFLNSKALRSRNKYFLVKWKGWPESSNTWVPLKNLKCPLLLQYFHSDKNEYLSQLKRGKAVILKNHIKALNPVVAQYIYSGSQTFILVIPFKQQVSKCDTLLPRLYELKTLLNPFNTVINAGGKAGFGVEAHSSQPPM</sequence>
<organism evidence="4 5">
    <name type="scientific">Chelonoidis abingdonii</name>
    <name type="common">Abingdon island giant tortoise</name>
    <name type="synonym">Testudo abingdonii</name>
    <dbReference type="NCBI Taxonomy" id="106734"/>
    <lineage>
        <taxon>Eukaryota</taxon>
        <taxon>Metazoa</taxon>
        <taxon>Chordata</taxon>
        <taxon>Craniata</taxon>
        <taxon>Vertebrata</taxon>
        <taxon>Euteleostomi</taxon>
        <taxon>Archelosauria</taxon>
        <taxon>Testudinata</taxon>
        <taxon>Testudines</taxon>
        <taxon>Cryptodira</taxon>
        <taxon>Durocryptodira</taxon>
        <taxon>Testudinoidea</taxon>
        <taxon>Testudinidae</taxon>
        <taxon>Chelonoidis</taxon>
    </lineage>
</organism>
<dbReference type="AlphaFoldDB" id="A0A8C0FZV3"/>
<dbReference type="SUPFAM" id="SSF54160">
    <property type="entry name" value="Chromo domain-like"/>
    <property type="match status" value="1"/>
</dbReference>
<evidence type="ECO:0000313" key="5">
    <source>
        <dbReference type="Proteomes" id="UP000694404"/>
    </source>
</evidence>
<dbReference type="Pfam" id="PF00385">
    <property type="entry name" value="Chromo"/>
    <property type="match status" value="1"/>
</dbReference>
<dbReference type="Ensembl" id="ENSCABT00000001520.1">
    <property type="protein sequence ID" value="ENSCABP00000001408.1"/>
    <property type="gene ID" value="ENSCABG00000001163.1"/>
</dbReference>
<evidence type="ECO:0000256" key="2">
    <source>
        <dbReference type="ARBA" id="ARBA00023242"/>
    </source>
</evidence>
<dbReference type="PROSITE" id="PS50013">
    <property type="entry name" value="CHROMO_2"/>
    <property type="match status" value="1"/>
</dbReference>
<proteinExistence type="predicted"/>
<dbReference type="SMART" id="SM00298">
    <property type="entry name" value="CHROMO"/>
    <property type="match status" value="1"/>
</dbReference>
<dbReference type="InterPro" id="IPR000953">
    <property type="entry name" value="Chromo/chromo_shadow_dom"/>
</dbReference>
<evidence type="ECO:0000256" key="1">
    <source>
        <dbReference type="ARBA" id="ARBA00004123"/>
    </source>
</evidence>
<reference evidence="4" key="2">
    <citation type="submission" date="2025-09" db="UniProtKB">
        <authorList>
            <consortium name="Ensembl"/>
        </authorList>
    </citation>
    <scope>IDENTIFICATION</scope>
</reference>
<dbReference type="GO" id="GO:0005634">
    <property type="term" value="C:nucleus"/>
    <property type="evidence" value="ECO:0007669"/>
    <property type="project" value="UniProtKB-SubCell"/>
</dbReference>
<reference evidence="4" key="1">
    <citation type="submission" date="2025-08" db="UniProtKB">
        <authorList>
            <consortium name="Ensembl"/>
        </authorList>
    </citation>
    <scope>IDENTIFICATION</scope>
</reference>
<dbReference type="Gene3D" id="2.40.50.40">
    <property type="match status" value="1"/>
</dbReference>
<feature type="domain" description="Chromo" evidence="3">
    <location>
        <begin position="30"/>
        <end position="84"/>
    </location>
</feature>
<comment type="subcellular location">
    <subcellularLocation>
        <location evidence="1">Nucleus</location>
    </subcellularLocation>
</comment>